<evidence type="ECO:0000313" key="9">
    <source>
        <dbReference type="Proteomes" id="UP000095347"/>
    </source>
</evidence>
<keyword evidence="1" id="KW-0456">Lyase</keyword>
<dbReference type="STRING" id="28181.BEN30_12225"/>
<evidence type="ECO:0000313" key="8">
    <source>
        <dbReference type="EMBL" id="OEJ66411.1"/>
    </source>
</evidence>
<organism evidence="8 9">
    <name type="scientific">Magnetovibrio blakemorei</name>
    <dbReference type="NCBI Taxonomy" id="28181"/>
    <lineage>
        <taxon>Bacteria</taxon>
        <taxon>Pseudomonadati</taxon>
        <taxon>Pseudomonadota</taxon>
        <taxon>Alphaproteobacteria</taxon>
        <taxon>Rhodospirillales</taxon>
        <taxon>Magnetovibrionaceae</taxon>
        <taxon>Magnetovibrio</taxon>
    </lineage>
</organism>
<dbReference type="Gene3D" id="3.30.70.3460">
    <property type="match status" value="1"/>
</dbReference>
<feature type="domain" description="Siroheme decarboxylase AsnC-like ligand binding" evidence="6">
    <location>
        <begin position="63"/>
        <end position="151"/>
    </location>
</feature>
<dbReference type="InterPro" id="IPR053953">
    <property type="entry name" value="NirdL-like_HTH"/>
</dbReference>
<reference evidence="9" key="1">
    <citation type="submission" date="2016-07" db="EMBL/GenBank/DDBJ databases">
        <authorList>
            <person name="Florea S."/>
            <person name="Webb J.S."/>
            <person name="Jaromczyk J."/>
            <person name="Schardl C.L."/>
        </authorList>
    </citation>
    <scope>NUCLEOTIDE SEQUENCE [LARGE SCALE GENOMIC DNA]</scope>
    <source>
        <strain evidence="9">MV-1</strain>
    </source>
</reference>
<dbReference type="EMBL" id="MCGG01000033">
    <property type="protein sequence ID" value="OEJ66411.1"/>
    <property type="molecule type" value="Genomic_DNA"/>
</dbReference>
<dbReference type="SUPFAM" id="SSF46785">
    <property type="entry name" value="Winged helix' DNA-binding domain"/>
    <property type="match status" value="1"/>
</dbReference>
<proteinExistence type="inferred from homology"/>
<keyword evidence="9" id="KW-1185">Reference proteome</keyword>
<comment type="caution">
    <text evidence="8">The sequence shown here is derived from an EMBL/GenBank/DDBJ whole genome shotgun (WGS) entry which is preliminary data.</text>
</comment>
<dbReference type="InterPro" id="IPR036390">
    <property type="entry name" value="WH_DNA-bd_sf"/>
</dbReference>
<dbReference type="PANTHER" id="PTHR43413">
    <property type="entry name" value="TRANSCRIPTIONAL REGULATOR, ASNC FAMILY"/>
    <property type="match status" value="1"/>
</dbReference>
<accession>A0A1E5Q6P0</accession>
<protein>
    <recommendedName>
        <fullName evidence="4">siroheme decarboxylase</fullName>
        <ecNumber evidence="4">4.1.1.111</ecNumber>
    </recommendedName>
</protein>
<dbReference type="Pfam" id="PF17805">
    <property type="entry name" value="AsnC_trans_reg2"/>
    <property type="match status" value="1"/>
</dbReference>
<evidence type="ECO:0000259" key="6">
    <source>
        <dbReference type="Pfam" id="PF17805"/>
    </source>
</evidence>
<evidence type="ECO:0000256" key="1">
    <source>
        <dbReference type="ARBA" id="ARBA00023239"/>
    </source>
</evidence>
<dbReference type="Pfam" id="PF22451">
    <property type="entry name" value="NirdL-like_HTH"/>
    <property type="match status" value="1"/>
</dbReference>
<comment type="pathway">
    <text evidence="2">Porphyrin-containing compound metabolism.</text>
</comment>
<evidence type="ECO:0000256" key="3">
    <source>
        <dbReference type="ARBA" id="ARBA00023457"/>
    </source>
</evidence>
<gene>
    <name evidence="8" type="ORF">BEN30_12225</name>
</gene>
<feature type="domain" description="Siroheme decarboxylase NirL-like HTH" evidence="7">
    <location>
        <begin position="7"/>
        <end position="53"/>
    </location>
</feature>
<dbReference type="InterPro" id="IPR050684">
    <property type="entry name" value="HTH-Siroheme_Decarb"/>
</dbReference>
<dbReference type="AlphaFoldDB" id="A0A1E5Q6P0"/>
<evidence type="ECO:0000256" key="4">
    <source>
        <dbReference type="ARBA" id="ARBA00023471"/>
    </source>
</evidence>
<dbReference type="Proteomes" id="UP000095347">
    <property type="component" value="Unassembled WGS sequence"/>
</dbReference>
<name>A0A1E5Q6P0_9PROT</name>
<dbReference type="EC" id="4.1.1.111" evidence="4"/>
<comment type="catalytic activity">
    <reaction evidence="5">
        <text>siroheme + 2 H(+) = 12,18-didecarboxysiroheme + 2 CO2</text>
        <dbReference type="Rhea" id="RHEA:19093"/>
        <dbReference type="ChEBI" id="CHEBI:15378"/>
        <dbReference type="ChEBI" id="CHEBI:16526"/>
        <dbReference type="ChEBI" id="CHEBI:60052"/>
        <dbReference type="ChEBI" id="CHEBI:140497"/>
        <dbReference type="EC" id="4.1.1.111"/>
    </reaction>
</comment>
<sequence length="171" mass="19508">MEISIEDRTLIELICDGLPLAARPYQVLGSRIGMAETEVIERLRNLIDGGVIRRFGVVVQHRRLGYTANGMSVWNVPDERVREVGEQMGQFEYVTLCYQRPRHAPSWPYNLFAMVHGAAKDKVLEQVQTIAETLELTHVERDVLFSRRQFKQCGARYGCKGKVDNEPCKTA</sequence>
<dbReference type="InterPro" id="IPR040523">
    <property type="entry name" value="AsnC_trans_reg2"/>
</dbReference>
<dbReference type="GO" id="GO:0016829">
    <property type="term" value="F:lyase activity"/>
    <property type="evidence" value="ECO:0007669"/>
    <property type="project" value="UniProtKB-KW"/>
</dbReference>
<dbReference type="OrthoDB" id="9806536at2"/>
<evidence type="ECO:0000256" key="5">
    <source>
        <dbReference type="ARBA" id="ARBA00048470"/>
    </source>
</evidence>
<evidence type="ECO:0000259" key="7">
    <source>
        <dbReference type="Pfam" id="PF22451"/>
    </source>
</evidence>
<comment type="similarity">
    <text evidence="3">Belongs to the Ahb/Nir family.</text>
</comment>
<dbReference type="PANTHER" id="PTHR43413:SF1">
    <property type="entry name" value="SIROHEME DECARBOXYLASE NIRL SUBUNIT"/>
    <property type="match status" value="1"/>
</dbReference>
<evidence type="ECO:0000256" key="2">
    <source>
        <dbReference type="ARBA" id="ARBA00023444"/>
    </source>
</evidence>